<evidence type="ECO:0000313" key="2">
    <source>
        <dbReference type="EMBL" id="TMQ63249.1"/>
    </source>
</evidence>
<dbReference type="AlphaFoldDB" id="A0A538THZ5"/>
<name>A0A538THZ5_UNCEI</name>
<organism evidence="2 3">
    <name type="scientific">Eiseniibacteriota bacterium</name>
    <dbReference type="NCBI Taxonomy" id="2212470"/>
    <lineage>
        <taxon>Bacteria</taxon>
        <taxon>Candidatus Eiseniibacteriota</taxon>
    </lineage>
</organism>
<evidence type="ECO:0000313" key="3">
    <source>
        <dbReference type="Proteomes" id="UP000316609"/>
    </source>
</evidence>
<accession>A0A538THZ5</accession>
<reference evidence="2 3" key="1">
    <citation type="journal article" date="2019" name="Nat. Microbiol.">
        <title>Mediterranean grassland soil C-N compound turnover is dependent on rainfall and depth, and is mediated by genomically divergent microorganisms.</title>
        <authorList>
            <person name="Diamond S."/>
            <person name="Andeer P.F."/>
            <person name="Li Z."/>
            <person name="Crits-Christoph A."/>
            <person name="Burstein D."/>
            <person name="Anantharaman K."/>
            <person name="Lane K.R."/>
            <person name="Thomas B.C."/>
            <person name="Pan C."/>
            <person name="Northen T.R."/>
            <person name="Banfield J.F."/>
        </authorList>
    </citation>
    <scope>NUCLEOTIDE SEQUENCE [LARGE SCALE GENOMIC DNA]</scope>
    <source>
        <strain evidence="2">WS_8</strain>
    </source>
</reference>
<gene>
    <name evidence="2" type="ORF">E6K78_10770</name>
</gene>
<feature type="region of interest" description="Disordered" evidence="1">
    <location>
        <begin position="1"/>
        <end position="23"/>
    </location>
</feature>
<sequence>MSKPSSPIRGPVPRERRRRRRGALDRLLTAPVSTGALEARGRHALAALLRPLRLILPAAALLALAYAGSAWWSRRAPRLAPRHRAEALCFALAQRPVFAPPMTVESGSALVRGRFSDRTPASVALREAMHFGDEMVMRERATRVGDFDVSQLWLRLPAGPGGGHWLVVAWMEGSSLAIDTFRFASDETDLSAGEIVWGDQLLKRLLVPENFRAASLPAVRLRIAPGGSPLTFGPKGTGG</sequence>
<evidence type="ECO:0000256" key="1">
    <source>
        <dbReference type="SAM" id="MobiDB-lite"/>
    </source>
</evidence>
<comment type="caution">
    <text evidence="2">The sequence shown here is derived from an EMBL/GenBank/DDBJ whole genome shotgun (WGS) entry which is preliminary data.</text>
</comment>
<dbReference type="Proteomes" id="UP000316609">
    <property type="component" value="Unassembled WGS sequence"/>
</dbReference>
<proteinExistence type="predicted"/>
<protein>
    <submittedName>
        <fullName evidence="2">Uncharacterized protein</fullName>
    </submittedName>
</protein>
<dbReference type="EMBL" id="VBOY01000112">
    <property type="protein sequence ID" value="TMQ63249.1"/>
    <property type="molecule type" value="Genomic_DNA"/>
</dbReference>